<keyword evidence="15" id="KW-0902">Two-component regulatory system</keyword>
<dbReference type="GO" id="GO:0005524">
    <property type="term" value="F:ATP binding"/>
    <property type="evidence" value="ECO:0007669"/>
    <property type="project" value="UniProtKB-KW"/>
</dbReference>
<dbReference type="InterPro" id="IPR036097">
    <property type="entry name" value="HisK_dim/P_sf"/>
</dbReference>
<keyword evidence="9 20" id="KW-0808">Transferase</keyword>
<evidence type="ECO:0000256" key="11">
    <source>
        <dbReference type="ARBA" id="ARBA00022741"/>
    </source>
</evidence>
<keyword evidence="21" id="KW-1185">Reference proteome</keyword>
<dbReference type="InterPro" id="IPR036890">
    <property type="entry name" value="HATPase_C_sf"/>
</dbReference>
<organism evidence="20 21">
    <name type="scientific">Pseudoduganella violacea</name>
    <dbReference type="NCBI Taxonomy" id="1715466"/>
    <lineage>
        <taxon>Bacteria</taxon>
        <taxon>Pseudomonadati</taxon>
        <taxon>Pseudomonadota</taxon>
        <taxon>Betaproteobacteria</taxon>
        <taxon>Burkholderiales</taxon>
        <taxon>Oxalobacteraceae</taxon>
        <taxon>Telluria group</taxon>
        <taxon>Pseudoduganella</taxon>
    </lineage>
</organism>
<dbReference type="NCBIfam" id="TIGR02966">
    <property type="entry name" value="phoR_proteo"/>
    <property type="match status" value="1"/>
</dbReference>
<dbReference type="Proteomes" id="UP000541535">
    <property type="component" value="Unassembled WGS sequence"/>
</dbReference>
<keyword evidence="8" id="KW-0592">Phosphate transport</keyword>
<keyword evidence="13" id="KW-0067">ATP-binding</keyword>
<reference evidence="20 21" key="1">
    <citation type="submission" date="2020-08" db="EMBL/GenBank/DDBJ databases">
        <title>Genomic Encyclopedia of Type Strains, Phase III (KMG-III): the genomes of soil and plant-associated and newly described type strains.</title>
        <authorList>
            <person name="Whitman W."/>
        </authorList>
    </citation>
    <scope>NUCLEOTIDE SEQUENCE [LARGE SCALE GENOMIC DNA]</scope>
    <source>
        <strain evidence="20 21">CECT 8897</strain>
    </source>
</reference>
<evidence type="ECO:0000313" key="21">
    <source>
        <dbReference type="Proteomes" id="UP000541535"/>
    </source>
</evidence>
<sequence length="437" mass="49250">MNPKLLFWVPAALRMGLILLGVGVLWWLFGALPALVAAFVALLVMVFVQLNYLYQLSDWLDDPKSGKLPDGWGAWTSIFSRLYRLRRDDEKNEAELTEWLARFRQAMHLLPDGVVIMDDVLFLEWCNPAAEEHLGLRHDRDKGMRVTNLVRSPDFMDYLILGRYDQPLTLSFRERKLIVHIIPFENRRQILVTHDITETQRAEMMRRDFIANASHELRTPLTVIVGFLEIAASEDLDAATRAAHLKLMTEQGHRMQHLIEDMLTLSRLESVDHPLRPEHVDIGKLMEQVLREARGLSAGKHEIDMTVEAGDLMGSAEELHSAFGNLASNAVRYTPAGGKIHLHWRDTAKGVQFVVEDTGIGISPEHISRLTERFYRVDKSRSRETQGTGLGLAIVKHVLLRHSGSLTIKSEAGKGSSFIVTLPKSTAAAPQPELLAG</sequence>
<dbReference type="InterPro" id="IPR021766">
    <property type="entry name" value="PhoR_N"/>
</dbReference>
<evidence type="ECO:0000256" key="4">
    <source>
        <dbReference type="ARBA" id="ARBA00019665"/>
    </source>
</evidence>
<evidence type="ECO:0000259" key="19">
    <source>
        <dbReference type="PROSITE" id="PS50109"/>
    </source>
</evidence>
<evidence type="ECO:0000256" key="2">
    <source>
        <dbReference type="ARBA" id="ARBA00004429"/>
    </source>
</evidence>
<dbReference type="CDD" id="cd00082">
    <property type="entry name" value="HisKA"/>
    <property type="match status" value="1"/>
</dbReference>
<dbReference type="Gene3D" id="1.10.287.130">
    <property type="match status" value="1"/>
</dbReference>
<protein>
    <recommendedName>
        <fullName evidence="4">Phosphate regulon sensor protein PhoR</fullName>
        <ecNumber evidence="3">2.7.13.3</ecNumber>
    </recommendedName>
</protein>
<evidence type="ECO:0000256" key="16">
    <source>
        <dbReference type="ARBA" id="ARBA00023136"/>
    </source>
</evidence>
<dbReference type="GO" id="GO:0005886">
    <property type="term" value="C:plasma membrane"/>
    <property type="evidence" value="ECO:0007669"/>
    <property type="project" value="UniProtKB-SubCell"/>
</dbReference>
<dbReference type="InterPro" id="IPR004358">
    <property type="entry name" value="Sig_transdc_His_kin-like_C"/>
</dbReference>
<dbReference type="Pfam" id="PF00512">
    <property type="entry name" value="HisKA"/>
    <property type="match status" value="1"/>
</dbReference>
<dbReference type="GO" id="GO:0006817">
    <property type="term" value="P:phosphate ion transport"/>
    <property type="evidence" value="ECO:0007669"/>
    <property type="project" value="UniProtKB-KW"/>
</dbReference>
<comment type="caution">
    <text evidence="20">The sequence shown here is derived from an EMBL/GenBank/DDBJ whole genome shotgun (WGS) entry which is preliminary data.</text>
</comment>
<evidence type="ECO:0000313" key="20">
    <source>
        <dbReference type="EMBL" id="MBB3118390.1"/>
    </source>
</evidence>
<dbReference type="EMBL" id="JACHXD010000003">
    <property type="protein sequence ID" value="MBB3118390.1"/>
    <property type="molecule type" value="Genomic_DNA"/>
</dbReference>
<comment type="catalytic activity">
    <reaction evidence="1">
        <text>ATP + protein L-histidine = ADP + protein N-phospho-L-histidine.</text>
        <dbReference type="EC" id="2.7.13.3"/>
    </reaction>
</comment>
<dbReference type="GO" id="GO:0004721">
    <property type="term" value="F:phosphoprotein phosphatase activity"/>
    <property type="evidence" value="ECO:0007669"/>
    <property type="project" value="InterPro"/>
</dbReference>
<gene>
    <name evidence="20" type="ORF">FHS03_001421</name>
</gene>
<keyword evidence="12 20" id="KW-0418">Kinase</keyword>
<dbReference type="Pfam" id="PF13188">
    <property type="entry name" value="PAS_8"/>
    <property type="match status" value="1"/>
</dbReference>
<evidence type="ECO:0000256" key="17">
    <source>
        <dbReference type="ARBA" id="ARBA00025207"/>
    </source>
</evidence>
<evidence type="ECO:0000256" key="8">
    <source>
        <dbReference type="ARBA" id="ARBA00022592"/>
    </source>
</evidence>
<evidence type="ECO:0000256" key="5">
    <source>
        <dbReference type="ARBA" id="ARBA00022448"/>
    </source>
</evidence>
<dbReference type="PANTHER" id="PTHR45453">
    <property type="entry name" value="PHOSPHATE REGULON SENSOR PROTEIN PHOR"/>
    <property type="match status" value="1"/>
</dbReference>
<evidence type="ECO:0000256" key="10">
    <source>
        <dbReference type="ARBA" id="ARBA00022692"/>
    </source>
</evidence>
<comment type="function">
    <text evidence="17">Member of the two-component regulatory system PhoR/PhoB involved in the phosphate regulon genes expression. PhoR may function as a membrane-associated protein kinase that phosphorylates PhoB in response to environmental signals.</text>
</comment>
<dbReference type="SMART" id="SM00388">
    <property type="entry name" value="HisKA"/>
    <property type="match status" value="1"/>
</dbReference>
<keyword evidence="5" id="KW-0813">Transport</keyword>
<evidence type="ECO:0000256" key="7">
    <source>
        <dbReference type="ARBA" id="ARBA00022553"/>
    </source>
</evidence>
<keyword evidence="11" id="KW-0547">Nucleotide-binding</keyword>
<dbReference type="AlphaFoldDB" id="A0A7W5B8Y4"/>
<dbReference type="PRINTS" id="PR00344">
    <property type="entry name" value="BCTRLSENSOR"/>
</dbReference>
<evidence type="ECO:0000256" key="15">
    <source>
        <dbReference type="ARBA" id="ARBA00023012"/>
    </source>
</evidence>
<proteinExistence type="predicted"/>
<evidence type="ECO:0000256" key="1">
    <source>
        <dbReference type="ARBA" id="ARBA00000085"/>
    </source>
</evidence>
<comment type="subcellular location">
    <subcellularLocation>
        <location evidence="2">Cell inner membrane</location>
        <topology evidence="2">Multi-pass membrane protein</topology>
    </subcellularLocation>
</comment>
<dbReference type="SUPFAM" id="SSF47384">
    <property type="entry name" value="Homodimeric domain of signal transducing histidine kinase"/>
    <property type="match status" value="1"/>
</dbReference>
<keyword evidence="6" id="KW-1003">Cell membrane</keyword>
<dbReference type="SUPFAM" id="SSF55874">
    <property type="entry name" value="ATPase domain of HSP90 chaperone/DNA topoisomerase II/histidine kinase"/>
    <property type="match status" value="1"/>
</dbReference>
<dbReference type="InterPro" id="IPR014310">
    <property type="entry name" value="Sig_transdc_His_kinase_PhoR"/>
</dbReference>
<keyword evidence="14 18" id="KW-1133">Transmembrane helix</keyword>
<dbReference type="RefSeq" id="WP_183440315.1">
    <property type="nucleotide sequence ID" value="NZ_JACHXD010000003.1"/>
</dbReference>
<dbReference type="SUPFAM" id="SSF55785">
    <property type="entry name" value="PYP-like sensor domain (PAS domain)"/>
    <property type="match status" value="1"/>
</dbReference>
<keyword evidence="7" id="KW-0597">Phosphoprotein</keyword>
<dbReference type="SMART" id="SM00387">
    <property type="entry name" value="HATPase_c"/>
    <property type="match status" value="1"/>
</dbReference>
<accession>A0A7W5B8Y4</accession>
<evidence type="ECO:0000256" key="13">
    <source>
        <dbReference type="ARBA" id="ARBA00022840"/>
    </source>
</evidence>
<dbReference type="EC" id="2.7.13.3" evidence="3"/>
<evidence type="ECO:0000256" key="18">
    <source>
        <dbReference type="SAM" id="Phobius"/>
    </source>
</evidence>
<keyword evidence="10 18" id="KW-0812">Transmembrane</keyword>
<dbReference type="InterPro" id="IPR050351">
    <property type="entry name" value="BphY/WalK/GraS-like"/>
</dbReference>
<evidence type="ECO:0000256" key="3">
    <source>
        <dbReference type="ARBA" id="ARBA00012438"/>
    </source>
</evidence>
<name>A0A7W5B8Y4_9BURK</name>
<dbReference type="InterPro" id="IPR000014">
    <property type="entry name" value="PAS"/>
</dbReference>
<dbReference type="NCBIfam" id="NF008235">
    <property type="entry name" value="PRK11006.1"/>
    <property type="match status" value="1"/>
</dbReference>
<dbReference type="InterPro" id="IPR003594">
    <property type="entry name" value="HATPase_dom"/>
</dbReference>
<evidence type="ECO:0000256" key="14">
    <source>
        <dbReference type="ARBA" id="ARBA00022989"/>
    </source>
</evidence>
<evidence type="ECO:0000256" key="12">
    <source>
        <dbReference type="ARBA" id="ARBA00022777"/>
    </source>
</evidence>
<dbReference type="InterPro" id="IPR003661">
    <property type="entry name" value="HisK_dim/P_dom"/>
</dbReference>
<evidence type="ECO:0000256" key="9">
    <source>
        <dbReference type="ARBA" id="ARBA00022679"/>
    </source>
</evidence>
<dbReference type="InterPro" id="IPR035965">
    <property type="entry name" value="PAS-like_dom_sf"/>
</dbReference>
<dbReference type="FunFam" id="1.10.287.130:FF:000001">
    <property type="entry name" value="Two-component sensor histidine kinase"/>
    <property type="match status" value="1"/>
</dbReference>
<dbReference type="GO" id="GO:0000155">
    <property type="term" value="F:phosphorelay sensor kinase activity"/>
    <property type="evidence" value="ECO:0007669"/>
    <property type="project" value="InterPro"/>
</dbReference>
<dbReference type="Gene3D" id="3.30.565.10">
    <property type="entry name" value="Histidine kinase-like ATPase, C-terminal domain"/>
    <property type="match status" value="1"/>
</dbReference>
<evidence type="ECO:0000256" key="6">
    <source>
        <dbReference type="ARBA" id="ARBA00022475"/>
    </source>
</evidence>
<dbReference type="Pfam" id="PF11808">
    <property type="entry name" value="PhoR"/>
    <property type="match status" value="1"/>
</dbReference>
<feature type="transmembrane region" description="Helical" evidence="18">
    <location>
        <begin position="7"/>
        <end position="29"/>
    </location>
</feature>
<dbReference type="InterPro" id="IPR005467">
    <property type="entry name" value="His_kinase_dom"/>
</dbReference>
<dbReference type="Pfam" id="PF02518">
    <property type="entry name" value="HATPase_c"/>
    <property type="match status" value="1"/>
</dbReference>
<dbReference type="PROSITE" id="PS50109">
    <property type="entry name" value="HIS_KIN"/>
    <property type="match status" value="1"/>
</dbReference>
<feature type="domain" description="Histidine kinase" evidence="19">
    <location>
        <begin position="212"/>
        <end position="426"/>
    </location>
</feature>
<dbReference type="FunFam" id="3.30.565.10:FF:000006">
    <property type="entry name" value="Sensor histidine kinase WalK"/>
    <property type="match status" value="1"/>
</dbReference>
<keyword evidence="16 18" id="KW-0472">Membrane</keyword>
<dbReference type="GO" id="GO:0016036">
    <property type="term" value="P:cellular response to phosphate starvation"/>
    <property type="evidence" value="ECO:0007669"/>
    <property type="project" value="TreeGrafter"/>
</dbReference>
<dbReference type="PANTHER" id="PTHR45453:SF1">
    <property type="entry name" value="PHOSPHATE REGULON SENSOR PROTEIN PHOR"/>
    <property type="match status" value="1"/>
</dbReference>
<dbReference type="Gene3D" id="3.30.450.20">
    <property type="entry name" value="PAS domain"/>
    <property type="match status" value="1"/>
</dbReference>
<feature type="transmembrane region" description="Helical" evidence="18">
    <location>
        <begin position="35"/>
        <end position="54"/>
    </location>
</feature>